<dbReference type="STRING" id="54.SAMN02745121_07814"/>
<name>A0A1I2HA79_9BACT</name>
<evidence type="ECO:0000313" key="3">
    <source>
        <dbReference type="Proteomes" id="UP000199400"/>
    </source>
</evidence>
<evidence type="ECO:0000256" key="1">
    <source>
        <dbReference type="SAM" id="MobiDB-lite"/>
    </source>
</evidence>
<proteinExistence type="predicted"/>
<evidence type="ECO:0000313" key="2">
    <source>
        <dbReference type="EMBL" id="SFF26488.1"/>
    </source>
</evidence>
<accession>A0A1I2HA79</accession>
<dbReference type="EMBL" id="FOMX01000040">
    <property type="protein sequence ID" value="SFF26488.1"/>
    <property type="molecule type" value="Genomic_DNA"/>
</dbReference>
<organism evidence="2 3">
    <name type="scientific">Nannocystis exedens</name>
    <dbReference type="NCBI Taxonomy" id="54"/>
    <lineage>
        <taxon>Bacteria</taxon>
        <taxon>Pseudomonadati</taxon>
        <taxon>Myxococcota</taxon>
        <taxon>Polyangia</taxon>
        <taxon>Nannocystales</taxon>
        <taxon>Nannocystaceae</taxon>
        <taxon>Nannocystis</taxon>
    </lineage>
</organism>
<protein>
    <submittedName>
        <fullName evidence="2">Uncharacterized protein</fullName>
    </submittedName>
</protein>
<dbReference type="Proteomes" id="UP000199400">
    <property type="component" value="Unassembled WGS sequence"/>
</dbReference>
<feature type="compositionally biased region" description="Basic and acidic residues" evidence="1">
    <location>
        <begin position="100"/>
        <end position="110"/>
    </location>
</feature>
<feature type="region of interest" description="Disordered" evidence="1">
    <location>
        <begin position="12"/>
        <end position="40"/>
    </location>
</feature>
<dbReference type="AlphaFoldDB" id="A0A1I2HA79"/>
<gene>
    <name evidence="2" type="ORF">SAMN02745121_07814</name>
</gene>
<reference evidence="3" key="1">
    <citation type="submission" date="2016-10" db="EMBL/GenBank/DDBJ databases">
        <authorList>
            <person name="Varghese N."/>
            <person name="Submissions S."/>
        </authorList>
    </citation>
    <scope>NUCLEOTIDE SEQUENCE [LARGE SCALE GENOMIC DNA]</scope>
    <source>
        <strain evidence="3">ATCC 25963</strain>
    </source>
</reference>
<feature type="compositionally biased region" description="Basic residues" evidence="1">
    <location>
        <begin position="26"/>
        <end position="36"/>
    </location>
</feature>
<keyword evidence="3" id="KW-1185">Reference proteome</keyword>
<feature type="region of interest" description="Disordered" evidence="1">
    <location>
        <begin position="93"/>
        <end position="143"/>
    </location>
</feature>
<sequence length="164" mass="18553">MRHVLPRNLAGMASLLEIQPPEPPRPRRPAKRRGPKRPISDAEAIDREFVAIRRDLAGIYESYADRLPSRWLVREVAREFRRASLRRVNSEELAVPAETGPRRALDRELSGRSSSSILARMRGSSPLPSPEQLAAHPSEGRELIDRTAQATRRTQSNCSSLIFR</sequence>